<accession>A0A840EET1</accession>
<dbReference type="Proteomes" id="UP000576209">
    <property type="component" value="Unassembled WGS sequence"/>
</dbReference>
<keyword evidence="2" id="KW-1185">Reference proteome</keyword>
<dbReference type="RefSeq" id="WP_183496551.1">
    <property type="nucleotide sequence ID" value="NZ_JACIFF010000008.1"/>
</dbReference>
<comment type="caution">
    <text evidence="1">The sequence shown here is derived from an EMBL/GenBank/DDBJ whole genome shotgun (WGS) entry which is preliminary data.</text>
</comment>
<dbReference type="AlphaFoldDB" id="A0A840EET1"/>
<proteinExistence type="predicted"/>
<protein>
    <submittedName>
        <fullName evidence="1">Uncharacterized protein</fullName>
    </submittedName>
</protein>
<name>A0A840EET1_9BACT</name>
<evidence type="ECO:0000313" key="1">
    <source>
        <dbReference type="EMBL" id="MBB4080309.1"/>
    </source>
</evidence>
<reference evidence="1 2" key="1">
    <citation type="submission" date="2020-08" db="EMBL/GenBank/DDBJ databases">
        <title>Genomic Encyclopedia of Type Strains, Phase IV (KMG-IV): sequencing the most valuable type-strain genomes for metagenomic binning, comparative biology and taxonomic classification.</title>
        <authorList>
            <person name="Goeker M."/>
        </authorList>
    </citation>
    <scope>NUCLEOTIDE SEQUENCE [LARGE SCALE GENOMIC DNA]</scope>
    <source>
        <strain evidence="1 2">DSM 105137</strain>
    </source>
</reference>
<organism evidence="1 2">
    <name type="scientific">Neolewinella aquimaris</name>
    <dbReference type="NCBI Taxonomy" id="1835722"/>
    <lineage>
        <taxon>Bacteria</taxon>
        <taxon>Pseudomonadati</taxon>
        <taxon>Bacteroidota</taxon>
        <taxon>Saprospiria</taxon>
        <taxon>Saprospirales</taxon>
        <taxon>Lewinellaceae</taxon>
        <taxon>Neolewinella</taxon>
    </lineage>
</organism>
<dbReference type="EMBL" id="JACIFF010000008">
    <property type="protein sequence ID" value="MBB4080309.1"/>
    <property type="molecule type" value="Genomic_DNA"/>
</dbReference>
<gene>
    <name evidence="1" type="ORF">GGR28_002943</name>
</gene>
<evidence type="ECO:0000313" key="2">
    <source>
        <dbReference type="Proteomes" id="UP000576209"/>
    </source>
</evidence>
<sequence length="61" mass="6670">MTFSSKETPIRFGDIAAVNEWVTAYDLQLNLNKSIIYGPDFQAKEVTGLIVGSSSPGKVYT</sequence>